<reference evidence="2" key="1">
    <citation type="submission" date="2015-10" db="EMBL/GenBank/DDBJ databases">
        <title>Niche specialization of a soil ammonia-oxidizing archaeon, Candidatus Nitrosocosmicus oleophilus.</title>
        <authorList>
            <person name="Jung M.-Y."/>
            <person name="Rhee S.-K."/>
        </authorList>
    </citation>
    <scope>NUCLEOTIDE SEQUENCE [LARGE SCALE GENOMIC DNA]</scope>
    <source>
        <strain evidence="2">MY3</strain>
    </source>
</reference>
<evidence type="ECO:0000313" key="2">
    <source>
        <dbReference type="Proteomes" id="UP000058925"/>
    </source>
</evidence>
<organism evidence="1 2">
    <name type="scientific">Candidatus Nitrosocosmicus oleophilus</name>
    <dbReference type="NCBI Taxonomy" id="1353260"/>
    <lineage>
        <taxon>Archaea</taxon>
        <taxon>Nitrososphaerota</taxon>
        <taxon>Nitrososphaeria</taxon>
        <taxon>Nitrososphaerales</taxon>
        <taxon>Nitrososphaeraceae</taxon>
        <taxon>Candidatus Nitrosocosmicus</taxon>
    </lineage>
</organism>
<proteinExistence type="predicted"/>
<keyword evidence="2" id="KW-1185">Reference proteome</keyword>
<evidence type="ECO:0000313" key="1">
    <source>
        <dbReference type="EMBL" id="ALI37601.1"/>
    </source>
</evidence>
<dbReference type="KEGG" id="taa:NMY3_03418"/>
<sequence>MRKYKRSHEQDIQNHMKRIMNSKSTIVFLLAVALGASSFLGNNYNVAIAQTFSVPNPQSYSTGNIGNVTSEESDTFFQLDDAVQTTQTLINETQSAIINNNITEAMNLLNQAYSETVQIQNNANNLIWDSPSSNEGA</sequence>
<gene>
    <name evidence="1" type="ORF">NMY3_03418</name>
</gene>
<accession>A0A654M4P6</accession>
<name>A0A654M4P6_9ARCH</name>
<dbReference type="Proteomes" id="UP000058925">
    <property type="component" value="Chromosome"/>
</dbReference>
<dbReference type="AlphaFoldDB" id="A0A654M4P6"/>
<protein>
    <submittedName>
        <fullName evidence="1">Uncharacterized protein</fullName>
    </submittedName>
</protein>
<dbReference type="EMBL" id="CP012850">
    <property type="protein sequence ID" value="ALI37601.1"/>
    <property type="molecule type" value="Genomic_DNA"/>
</dbReference>